<keyword evidence="11 12" id="KW-0472">Membrane</keyword>
<dbReference type="InterPro" id="IPR011130">
    <property type="entry name" value="SecA_preprotein_X-link_dom"/>
</dbReference>
<evidence type="ECO:0000256" key="5">
    <source>
        <dbReference type="ARBA" id="ARBA00022490"/>
    </source>
</evidence>
<dbReference type="RefSeq" id="WP_006900542.1">
    <property type="nucleotide sequence ID" value="NZ_BAOQ01000021.1"/>
</dbReference>
<comment type="subcellular location">
    <subcellularLocation>
        <location evidence="12">Cell membrane</location>
        <topology evidence="12">Peripheral membrane protein</topology>
        <orientation evidence="12">Cytoplasmic side</orientation>
    </subcellularLocation>
    <subcellularLocation>
        <location evidence="12">Cytoplasm</location>
    </subcellularLocation>
    <subcellularLocation>
        <location evidence="1">Membrane</location>
        <topology evidence="1">Peripheral membrane protein</topology>
    </subcellularLocation>
    <text evidence="12">Distribution is 50-50.</text>
</comment>
<keyword evidence="4 12" id="KW-1003">Cell membrane</keyword>
<dbReference type="Gene3D" id="3.40.50.300">
    <property type="entry name" value="P-loop containing nucleotide triphosphate hydrolases"/>
    <property type="match status" value="3"/>
</dbReference>
<dbReference type="InterPro" id="IPR036266">
    <property type="entry name" value="SecA_Wing/Scaffold_sf"/>
</dbReference>
<feature type="domain" description="Helicase C-terminal" evidence="15">
    <location>
        <begin position="412"/>
        <end position="588"/>
    </location>
</feature>
<dbReference type="SUPFAM" id="SSF81886">
    <property type="entry name" value="Helical scaffold and wing domains of SecA"/>
    <property type="match status" value="1"/>
</dbReference>
<dbReference type="Gene3D" id="3.90.1440.10">
    <property type="entry name" value="SecA, preprotein cross-linking domain"/>
    <property type="match status" value="1"/>
</dbReference>
<dbReference type="InterPro" id="IPR014018">
    <property type="entry name" value="SecA_motor_DEAD"/>
</dbReference>
<feature type="region of interest" description="Disordered" evidence="13">
    <location>
        <begin position="636"/>
        <end position="671"/>
    </location>
</feature>
<comment type="caution">
    <text evidence="17">The sequence shown here is derived from an EMBL/GenBank/DDBJ whole genome shotgun (WGS) entry which is preliminary data.</text>
</comment>
<feature type="domain" description="SecA family profile" evidence="16">
    <location>
        <begin position="5"/>
        <end position="573"/>
    </location>
</feature>
<comment type="catalytic activity">
    <reaction evidence="12">
        <text>ATP + H2O + cellular proteinSide 1 = ADP + phosphate + cellular proteinSide 2.</text>
        <dbReference type="EC" id="7.4.2.8"/>
    </reaction>
</comment>
<dbReference type="HAMAP" id="MF_01382">
    <property type="entry name" value="SecA"/>
    <property type="match status" value="1"/>
</dbReference>
<dbReference type="Proteomes" id="UP000035021">
    <property type="component" value="Unassembled WGS sequence"/>
</dbReference>
<evidence type="ECO:0000259" key="14">
    <source>
        <dbReference type="PROSITE" id="PS51192"/>
    </source>
</evidence>
<keyword evidence="9 12" id="KW-1278">Translocase</keyword>
<dbReference type="InterPro" id="IPR036670">
    <property type="entry name" value="SecA_X-link_sf"/>
</dbReference>
<dbReference type="PANTHER" id="PTHR30612">
    <property type="entry name" value="SECA INNER MEMBRANE COMPONENT OF SEC PROTEIN SECRETION SYSTEM"/>
    <property type="match status" value="1"/>
</dbReference>
<dbReference type="InterPro" id="IPR011116">
    <property type="entry name" value="SecA_Wing/Scaffold"/>
</dbReference>
<dbReference type="PROSITE" id="PS01312">
    <property type="entry name" value="SECA"/>
    <property type="match status" value="1"/>
</dbReference>
<proteinExistence type="inferred from homology"/>
<dbReference type="InterPro" id="IPR014001">
    <property type="entry name" value="Helicase_ATP-bd"/>
</dbReference>
<keyword evidence="7 12" id="KW-0067">ATP-binding</keyword>
<dbReference type="Pfam" id="PF07517">
    <property type="entry name" value="SecA_DEAD"/>
    <property type="match status" value="1"/>
</dbReference>
<evidence type="ECO:0000313" key="18">
    <source>
        <dbReference type="Proteomes" id="UP000035021"/>
    </source>
</evidence>
<reference evidence="17 18" key="1">
    <citation type="submission" date="2013-02" db="EMBL/GenBank/DDBJ databases">
        <title>Whole genome shotgun sequence of Gordonia paraffinivorans NBRC 108238.</title>
        <authorList>
            <person name="Isaki-Nakamura S."/>
            <person name="Hosoyama A."/>
            <person name="Tsuchikane K."/>
            <person name="Ando Y."/>
            <person name="Baba S."/>
            <person name="Ohji S."/>
            <person name="Hamada M."/>
            <person name="Tamura T."/>
            <person name="Yamazoe A."/>
            <person name="Yamazaki S."/>
            <person name="Fujita N."/>
        </authorList>
    </citation>
    <scope>NUCLEOTIDE SEQUENCE [LARGE SCALE GENOMIC DNA]</scope>
    <source>
        <strain evidence="17 18">NBRC 108238</strain>
    </source>
</reference>
<evidence type="ECO:0000256" key="13">
    <source>
        <dbReference type="SAM" id="MobiDB-lite"/>
    </source>
</evidence>
<evidence type="ECO:0000256" key="7">
    <source>
        <dbReference type="ARBA" id="ARBA00022840"/>
    </source>
</evidence>
<comment type="subunit">
    <text evidence="12">Monomer and homodimer. Part of the essential Sec protein translocation apparatus which comprises SecA, SecYEG and auxiliary proteins SecDF. Other proteins may also be involved.</text>
</comment>
<evidence type="ECO:0000259" key="15">
    <source>
        <dbReference type="PROSITE" id="PS51194"/>
    </source>
</evidence>
<dbReference type="Gene3D" id="1.10.3060.10">
    <property type="entry name" value="Helical scaffold and wing domains of SecA"/>
    <property type="match status" value="1"/>
</dbReference>
<dbReference type="InterPro" id="IPR000185">
    <property type="entry name" value="SecA"/>
</dbReference>
<feature type="binding site" evidence="12">
    <location>
        <position position="84"/>
    </location>
    <ligand>
        <name>ATP</name>
        <dbReference type="ChEBI" id="CHEBI:30616"/>
    </ligand>
</feature>
<dbReference type="CDD" id="cd18803">
    <property type="entry name" value="SF2_C_secA"/>
    <property type="match status" value="1"/>
</dbReference>
<keyword evidence="5 12" id="KW-0963">Cytoplasm</keyword>
<dbReference type="NCBIfam" id="TIGR04221">
    <property type="entry name" value="SecA2_Mycobac"/>
    <property type="match status" value="1"/>
</dbReference>
<keyword evidence="8 12" id="KW-0653">Protein transport</keyword>
<dbReference type="EMBL" id="BAOQ01000021">
    <property type="protein sequence ID" value="GAC84308.1"/>
    <property type="molecule type" value="Genomic_DNA"/>
</dbReference>
<feature type="binding site" evidence="12">
    <location>
        <begin position="102"/>
        <end position="106"/>
    </location>
    <ligand>
        <name>ATP</name>
        <dbReference type="ChEBI" id="CHEBI:30616"/>
    </ligand>
</feature>
<dbReference type="PROSITE" id="PS51194">
    <property type="entry name" value="HELICASE_CTER"/>
    <property type="match status" value="1"/>
</dbReference>
<evidence type="ECO:0000256" key="12">
    <source>
        <dbReference type="HAMAP-Rule" id="MF_01382"/>
    </source>
</evidence>
<dbReference type="InterPro" id="IPR011115">
    <property type="entry name" value="SecA_DEAD"/>
</dbReference>
<dbReference type="InterPro" id="IPR020937">
    <property type="entry name" value="SecA_CS"/>
</dbReference>
<dbReference type="SUPFAM" id="SSF81767">
    <property type="entry name" value="Pre-protein crosslinking domain of SecA"/>
    <property type="match status" value="1"/>
</dbReference>
<organism evidence="17 18">
    <name type="scientific">Gordonia paraffinivorans NBRC 108238</name>
    <dbReference type="NCBI Taxonomy" id="1223543"/>
    <lineage>
        <taxon>Bacteria</taxon>
        <taxon>Bacillati</taxon>
        <taxon>Actinomycetota</taxon>
        <taxon>Actinomycetes</taxon>
        <taxon>Mycobacteriales</taxon>
        <taxon>Gordoniaceae</taxon>
        <taxon>Gordonia</taxon>
    </lineage>
</organism>
<dbReference type="InterPro" id="IPR027417">
    <property type="entry name" value="P-loop_NTPase"/>
</dbReference>
<dbReference type="SMART" id="SM00958">
    <property type="entry name" value="SecA_PP_bind"/>
    <property type="match status" value="1"/>
</dbReference>
<evidence type="ECO:0000256" key="10">
    <source>
        <dbReference type="ARBA" id="ARBA00023010"/>
    </source>
</evidence>
<evidence type="ECO:0000256" key="3">
    <source>
        <dbReference type="ARBA" id="ARBA00022448"/>
    </source>
</evidence>
<evidence type="ECO:0000256" key="6">
    <source>
        <dbReference type="ARBA" id="ARBA00022741"/>
    </source>
</evidence>
<keyword evidence="10 12" id="KW-0811">Translocation</keyword>
<dbReference type="InterPro" id="IPR044722">
    <property type="entry name" value="SecA_SF2_C"/>
</dbReference>
<dbReference type="EC" id="7.4.2.8" evidence="12"/>
<gene>
    <name evidence="12 17" type="primary">secA</name>
    <name evidence="17" type="ORF">GP2_021_00260</name>
</gene>
<evidence type="ECO:0000313" key="17">
    <source>
        <dbReference type="EMBL" id="GAC84308.1"/>
    </source>
</evidence>
<accession>A0ABQ0IL70</accession>
<protein>
    <recommendedName>
        <fullName evidence="12">Protein translocase subunit SecA</fullName>
        <ecNumber evidence="12">7.4.2.8</ecNumber>
    </recommendedName>
</protein>
<feature type="compositionally biased region" description="Basic and acidic residues" evidence="13">
    <location>
        <begin position="636"/>
        <end position="659"/>
    </location>
</feature>
<name>A0ABQ0IL70_9ACTN</name>
<dbReference type="PANTHER" id="PTHR30612:SF0">
    <property type="entry name" value="CHLOROPLAST PROTEIN-TRANSPORTING ATPASE"/>
    <property type="match status" value="1"/>
</dbReference>
<comment type="similarity">
    <text evidence="2 12">Belongs to the SecA family.</text>
</comment>
<evidence type="ECO:0000259" key="16">
    <source>
        <dbReference type="PROSITE" id="PS51196"/>
    </source>
</evidence>
<dbReference type="SMART" id="SM00957">
    <property type="entry name" value="SecA_DEAD"/>
    <property type="match status" value="1"/>
</dbReference>
<keyword evidence="6 12" id="KW-0547">Nucleotide-binding</keyword>
<dbReference type="PRINTS" id="PR00906">
    <property type="entry name" value="SECA"/>
</dbReference>
<feature type="domain" description="Helicase ATP-binding" evidence="14">
    <location>
        <begin position="86"/>
        <end position="245"/>
    </location>
</feature>
<dbReference type="Pfam" id="PF01043">
    <property type="entry name" value="SecA_PP_bind"/>
    <property type="match status" value="1"/>
</dbReference>
<dbReference type="PROSITE" id="PS51192">
    <property type="entry name" value="HELICASE_ATP_BIND_1"/>
    <property type="match status" value="1"/>
</dbReference>
<dbReference type="Pfam" id="PF07516">
    <property type="entry name" value="SecA_SW"/>
    <property type="match status" value="1"/>
</dbReference>
<dbReference type="Pfam" id="PF21090">
    <property type="entry name" value="P-loop_SecA"/>
    <property type="match status" value="2"/>
</dbReference>
<dbReference type="PROSITE" id="PS51196">
    <property type="entry name" value="SECA_MOTOR_DEAD"/>
    <property type="match status" value="1"/>
</dbReference>
<dbReference type="InterPro" id="IPR026389">
    <property type="entry name" value="SecA_Actinobact-type"/>
</dbReference>
<dbReference type="SUPFAM" id="SSF52540">
    <property type="entry name" value="P-loop containing nucleoside triphosphate hydrolases"/>
    <property type="match status" value="2"/>
</dbReference>
<comment type="function">
    <text evidence="12">Part of the Sec protein translocase complex. Interacts with the SecYEG preprotein conducting channel. Has a central role in coupling the hydrolysis of ATP to the transfer of proteins into and across the cell membrane, serving as an ATP-driven molecular motor driving the stepwise translocation of polypeptide chains across the membrane.</text>
</comment>
<dbReference type="InterPro" id="IPR001650">
    <property type="entry name" value="Helicase_C-like"/>
</dbReference>
<evidence type="ECO:0000256" key="1">
    <source>
        <dbReference type="ARBA" id="ARBA00004170"/>
    </source>
</evidence>
<keyword evidence="3 12" id="KW-0813">Transport</keyword>
<evidence type="ECO:0000256" key="11">
    <source>
        <dbReference type="ARBA" id="ARBA00023136"/>
    </source>
</evidence>
<dbReference type="CDD" id="cd17928">
    <property type="entry name" value="DEXDc_SecA"/>
    <property type="match status" value="1"/>
</dbReference>
<evidence type="ECO:0000256" key="9">
    <source>
        <dbReference type="ARBA" id="ARBA00022967"/>
    </source>
</evidence>
<evidence type="ECO:0000256" key="8">
    <source>
        <dbReference type="ARBA" id="ARBA00022927"/>
    </source>
</evidence>
<sequence length="797" mass="86837">MGKLTNSMWRLLGAQSTRNQSKSLALIKEAGNHTDWAADLADDAFVTEAEKLDIGARPGDRAKFLALVREAADRSIGLRPFDVQLQGALRLLEGDIVEMATGEGKTLAGAIAAIGYVLQGHQVHVISVNDYLAGRDAEWMGPLFEVFGIAVHALSENSSRDERRAAYAGDVTYASVNEIGFDVLRDQLALSEDDLVSPKPDVAIIDEADSVLVDEALVPLVLAGSTETEVPDQAIHDVVSRMKKKHYEIDPEGRNVTLTDEGAAFVEEELGGINLYSEEHVGTTLVHLNVAMHAHFLLERDIHYIVRDGGVHLINASRGRVAQLQRWPDGVQAAVELKEGLAQTDSGEVIDTITVQALIGRYPKVCGMTGTALPAGEQFRQFYDLRISQIPPNTPNGRTDLPDRVYDTKANKVEAIVEYVKSVHETGQPVLIGTHDVAESEELAYFLDKAGVKSVVLNAKNDAEEAKIIAEAGKKGAVTVSTQMAGRGTDIRLGGSADDPKAREEVVELGGLCVVGTGRYDTARLDDQLRGRAGRQGDPGTSVFFSSLEDPLVTKNMAFKRDPVSPNEDGSMGSKGIDLIEQAQRIAEGVRLELHANTWRYNKLVNQQREIVVERRMKILTTDLALEELAELEPERYAELTGEKSPAKVDAEAGEKSSDSVDDAAAEATTTDVAPVPREVLSQAAREIMLYHLDRAWADHLAFVADARSSIHLRALGKESPLDEFHRMIVSEFTDLPGEALENARKTFREAKITADGVDLDTADMHRSTTTWTYMVHDNLFASGGAKTLQGIIGIFR</sequence>
<keyword evidence="18" id="KW-1185">Reference proteome</keyword>
<feature type="binding site" evidence="12">
    <location>
        <position position="490"/>
    </location>
    <ligand>
        <name>ATP</name>
        <dbReference type="ChEBI" id="CHEBI:30616"/>
    </ligand>
</feature>
<evidence type="ECO:0000256" key="4">
    <source>
        <dbReference type="ARBA" id="ARBA00022475"/>
    </source>
</evidence>
<evidence type="ECO:0000256" key="2">
    <source>
        <dbReference type="ARBA" id="ARBA00007650"/>
    </source>
</evidence>